<dbReference type="Proteomes" id="UP000632849">
    <property type="component" value="Unassembled WGS sequence"/>
</dbReference>
<feature type="compositionally biased region" description="Pro residues" evidence="1">
    <location>
        <begin position="253"/>
        <end position="262"/>
    </location>
</feature>
<dbReference type="AlphaFoldDB" id="A0A919BPR7"/>
<keyword evidence="4" id="KW-1185">Reference proteome</keyword>
<evidence type="ECO:0000259" key="2">
    <source>
        <dbReference type="SMART" id="SM00943"/>
    </source>
</evidence>
<accession>A0A919BPR7</accession>
<dbReference type="EMBL" id="BNBE01000002">
    <property type="protein sequence ID" value="GHG04345.1"/>
    <property type="molecule type" value="Genomic_DNA"/>
</dbReference>
<comment type="caution">
    <text evidence="3">The sequence shown here is derived from an EMBL/GenBank/DDBJ whole genome shotgun (WGS) entry which is preliminary data.</text>
</comment>
<sequence>MPVPPADQPSTAMTGRTSLEAALWLARQGYPVHPLVPQAKTPAPNCTECSRVQHAPQNCPCHSRGGWCHGFHAATTHPETIRKWWTTEPRFGTGVACGPAGLVVIDIDTHSSEIPGRERLLPGISIHEAVDLTGLCSGFDTLALLAAYRKRLNPADDTATLRVRTPSGGMHIWYRTLRSGPQFRSSSGSGTKAALAWQVDIRAASGYIVAPGTRTRAGQYQALPGARKPALLPLWLVAELTRTGHSLHTAATPPQPPMPSTRPRPSLRSAGDGRRVLDKLLDEVRACGTSPAGMAFTEKLNRAAFTAGGLAQAGHLDQTECRNLLLAAATQARPHQNRRNTRIVDTGLRAGTARPIHPKERT</sequence>
<dbReference type="Pfam" id="PF09250">
    <property type="entry name" value="Prim-Pol"/>
    <property type="match status" value="1"/>
</dbReference>
<dbReference type="CDD" id="cd04859">
    <property type="entry name" value="Prim_Pol"/>
    <property type="match status" value="1"/>
</dbReference>
<feature type="region of interest" description="Disordered" evidence="1">
    <location>
        <begin position="247"/>
        <end position="271"/>
    </location>
</feature>
<proteinExistence type="predicted"/>
<protein>
    <recommendedName>
        <fullName evidence="2">DNA primase/polymerase bifunctional N-terminal domain-containing protein</fullName>
    </recommendedName>
</protein>
<feature type="domain" description="DNA primase/polymerase bifunctional N-terminal" evidence="2">
    <location>
        <begin position="22"/>
        <end position="236"/>
    </location>
</feature>
<reference evidence="3" key="2">
    <citation type="submission" date="2020-09" db="EMBL/GenBank/DDBJ databases">
        <authorList>
            <person name="Sun Q."/>
            <person name="Ohkuma M."/>
        </authorList>
    </citation>
    <scope>NUCLEOTIDE SEQUENCE</scope>
    <source>
        <strain evidence="3">JCM 4122</strain>
    </source>
</reference>
<name>A0A919BPR7_STRFL</name>
<dbReference type="SUPFAM" id="SSF56747">
    <property type="entry name" value="Prim-pol domain"/>
    <property type="match status" value="1"/>
</dbReference>
<gene>
    <name evidence="3" type="ORF">GCM10017667_38550</name>
</gene>
<reference evidence="3" key="1">
    <citation type="journal article" date="2014" name="Int. J. Syst. Evol. Microbiol.">
        <title>Complete genome sequence of Corynebacterium casei LMG S-19264T (=DSM 44701T), isolated from a smear-ripened cheese.</title>
        <authorList>
            <consortium name="US DOE Joint Genome Institute (JGI-PGF)"/>
            <person name="Walter F."/>
            <person name="Albersmeier A."/>
            <person name="Kalinowski J."/>
            <person name="Ruckert C."/>
        </authorList>
    </citation>
    <scope>NUCLEOTIDE SEQUENCE</scope>
    <source>
        <strain evidence="3">JCM 4122</strain>
    </source>
</reference>
<evidence type="ECO:0000313" key="4">
    <source>
        <dbReference type="Proteomes" id="UP000632849"/>
    </source>
</evidence>
<evidence type="ECO:0000256" key="1">
    <source>
        <dbReference type="SAM" id="MobiDB-lite"/>
    </source>
</evidence>
<evidence type="ECO:0000313" key="3">
    <source>
        <dbReference type="EMBL" id="GHG04345.1"/>
    </source>
</evidence>
<dbReference type="SMART" id="SM00943">
    <property type="entry name" value="Prim-Pol"/>
    <property type="match status" value="1"/>
</dbReference>
<organism evidence="3 4">
    <name type="scientific">Streptomyces filamentosus</name>
    <name type="common">Streptomyces roseosporus</name>
    <dbReference type="NCBI Taxonomy" id="67294"/>
    <lineage>
        <taxon>Bacteria</taxon>
        <taxon>Bacillati</taxon>
        <taxon>Actinomycetota</taxon>
        <taxon>Actinomycetes</taxon>
        <taxon>Kitasatosporales</taxon>
        <taxon>Streptomycetaceae</taxon>
        <taxon>Streptomyces</taxon>
    </lineage>
</organism>
<dbReference type="InterPro" id="IPR015330">
    <property type="entry name" value="DNA_primase/pol_bifunc_N"/>
</dbReference>